<feature type="signal peptide" evidence="2">
    <location>
        <begin position="1"/>
        <end position="20"/>
    </location>
</feature>
<protein>
    <submittedName>
        <fullName evidence="4">Putative secreted protein (Por secretion system target)</fullName>
    </submittedName>
</protein>
<name>A0A4R2P222_9FLAO</name>
<evidence type="ECO:0000313" key="5">
    <source>
        <dbReference type="Proteomes" id="UP000294564"/>
    </source>
</evidence>
<keyword evidence="1 2" id="KW-0732">Signal</keyword>
<evidence type="ECO:0000256" key="2">
    <source>
        <dbReference type="SAM" id="SignalP"/>
    </source>
</evidence>
<dbReference type="EMBL" id="SLXM01000001">
    <property type="protein sequence ID" value="TCP27984.1"/>
    <property type="molecule type" value="Genomic_DNA"/>
</dbReference>
<organism evidence="4 5">
    <name type="scientific">Tenacibaculum skagerrakense</name>
    <dbReference type="NCBI Taxonomy" id="186571"/>
    <lineage>
        <taxon>Bacteria</taxon>
        <taxon>Pseudomonadati</taxon>
        <taxon>Bacteroidota</taxon>
        <taxon>Flavobacteriia</taxon>
        <taxon>Flavobacteriales</taxon>
        <taxon>Flavobacteriaceae</taxon>
        <taxon>Tenacibaculum</taxon>
    </lineage>
</organism>
<keyword evidence="5" id="KW-1185">Reference proteome</keyword>
<dbReference type="Pfam" id="PF18962">
    <property type="entry name" value="Por_Secre_tail"/>
    <property type="match status" value="1"/>
</dbReference>
<evidence type="ECO:0000313" key="4">
    <source>
        <dbReference type="EMBL" id="TCP27984.1"/>
    </source>
</evidence>
<feature type="chain" id="PRO_5020861105" evidence="2">
    <location>
        <begin position="21"/>
        <end position="592"/>
    </location>
</feature>
<dbReference type="InterPro" id="IPR026444">
    <property type="entry name" value="Secre_tail"/>
</dbReference>
<comment type="caution">
    <text evidence="4">The sequence shown here is derived from an EMBL/GenBank/DDBJ whole genome shotgun (WGS) entry which is preliminary data.</text>
</comment>
<dbReference type="OrthoDB" id="1056765at2"/>
<dbReference type="AlphaFoldDB" id="A0A4R2P222"/>
<sequence length="592" mass="62424">MRKNYFLSLILVFAANIVFAQTTLFQESFETGNSGVPSSTCNDGGGDFFTRTDGSDISSSYVVTGQDGNFFFAAMDTDAEVDCGNSKLQTLVFNDINISGATSLNFAILLAEDDDAANQDWDDDTSFIVKYDIDNSGTFTELLRVDNEGAGTNTEPKIDGVALTNVFTEFTKQISATGSEIDLLIEFNNLDAGDEDIAIDNIRLVDGAITSPPTLAISSPSDNTTFSPETTNVDVVISVNNFNVAAGGAGDGYIKYTVNSDPAVDKFDTNDIALSSLTAGNYAVTVELVDNSGTSLAPAITATVNFTISSYTQVANLAALRAGTEGEYYEVTGEVVLTYARSSRNQKYIQDASAGILIDDNSGTITTSYNTYDGISGIKGRLGSFGGVLQFVPSSDPGAASSTGNTITPEVVTLADFEANAVNYESELITIQNVTFTDAGATFASGTSYEIMSGGTTSTFRTNFSEADYIGTTIPSGTVDITALGASFTNSSGTTNQIVAIDLSGIVLGLKDNDIEGFAVYPNPVEGKTFKITTASFTTKTVQIFNVLGKKVYTTEVNGVNNDINVASLNAGIYILKVVEEGKTASKKLIIK</sequence>
<evidence type="ECO:0000256" key="1">
    <source>
        <dbReference type="ARBA" id="ARBA00022729"/>
    </source>
</evidence>
<gene>
    <name evidence="4" type="ORF">EV195_101143</name>
</gene>
<feature type="domain" description="Secretion system C-terminal sorting" evidence="3">
    <location>
        <begin position="520"/>
        <end position="591"/>
    </location>
</feature>
<accession>A0A4R2P222</accession>
<dbReference type="NCBIfam" id="TIGR04183">
    <property type="entry name" value="Por_Secre_tail"/>
    <property type="match status" value="1"/>
</dbReference>
<reference evidence="4 5" key="1">
    <citation type="submission" date="2019-03" db="EMBL/GenBank/DDBJ databases">
        <title>Genomic Encyclopedia of Type Strains, Phase IV (KMG-IV): sequencing the most valuable type-strain genomes for metagenomic binning, comparative biology and taxonomic classification.</title>
        <authorList>
            <person name="Goeker M."/>
        </authorList>
    </citation>
    <scope>NUCLEOTIDE SEQUENCE [LARGE SCALE GENOMIC DNA]</scope>
    <source>
        <strain evidence="4 5">DSM 14836</strain>
    </source>
</reference>
<proteinExistence type="predicted"/>
<dbReference type="RefSeq" id="WP_132791476.1">
    <property type="nucleotide sequence ID" value="NZ_SLXM01000001.1"/>
</dbReference>
<dbReference type="Proteomes" id="UP000294564">
    <property type="component" value="Unassembled WGS sequence"/>
</dbReference>
<evidence type="ECO:0000259" key="3">
    <source>
        <dbReference type="Pfam" id="PF18962"/>
    </source>
</evidence>